<name>A0AAN7QWL9_TRANT</name>
<protein>
    <submittedName>
        <fullName evidence="1">Uncharacterized protein</fullName>
    </submittedName>
</protein>
<dbReference type="AlphaFoldDB" id="A0AAN7QWL9"/>
<sequence length="106" mass="12043">MEKPAILFGALSTHSEERLVNEVNELGRSPDKLLKDRSLQIEGKNDGSGNPHNIAIELNYIGQRKCNERQYSGTHNVFNLVKLEKTSPIGVDNEFLLMFLSQRFQN</sequence>
<gene>
    <name evidence="1" type="ORF">SAY86_007033</name>
</gene>
<evidence type="ECO:0000313" key="1">
    <source>
        <dbReference type="EMBL" id="KAK4782659.1"/>
    </source>
</evidence>
<comment type="caution">
    <text evidence="1">The sequence shown here is derived from an EMBL/GenBank/DDBJ whole genome shotgun (WGS) entry which is preliminary data.</text>
</comment>
<organism evidence="1 2">
    <name type="scientific">Trapa natans</name>
    <name type="common">Water chestnut</name>
    <dbReference type="NCBI Taxonomy" id="22666"/>
    <lineage>
        <taxon>Eukaryota</taxon>
        <taxon>Viridiplantae</taxon>
        <taxon>Streptophyta</taxon>
        <taxon>Embryophyta</taxon>
        <taxon>Tracheophyta</taxon>
        <taxon>Spermatophyta</taxon>
        <taxon>Magnoliopsida</taxon>
        <taxon>eudicotyledons</taxon>
        <taxon>Gunneridae</taxon>
        <taxon>Pentapetalae</taxon>
        <taxon>rosids</taxon>
        <taxon>malvids</taxon>
        <taxon>Myrtales</taxon>
        <taxon>Lythraceae</taxon>
        <taxon>Trapa</taxon>
    </lineage>
</organism>
<accession>A0AAN7QWL9</accession>
<evidence type="ECO:0000313" key="2">
    <source>
        <dbReference type="Proteomes" id="UP001346149"/>
    </source>
</evidence>
<proteinExistence type="predicted"/>
<reference evidence="1 2" key="1">
    <citation type="journal article" date="2023" name="Hortic Res">
        <title>Pangenome of water caltrop reveals structural variations and asymmetric subgenome divergence after allopolyploidization.</title>
        <authorList>
            <person name="Zhang X."/>
            <person name="Chen Y."/>
            <person name="Wang L."/>
            <person name="Yuan Y."/>
            <person name="Fang M."/>
            <person name="Shi L."/>
            <person name="Lu R."/>
            <person name="Comes H.P."/>
            <person name="Ma Y."/>
            <person name="Chen Y."/>
            <person name="Huang G."/>
            <person name="Zhou Y."/>
            <person name="Zheng Z."/>
            <person name="Qiu Y."/>
        </authorList>
    </citation>
    <scope>NUCLEOTIDE SEQUENCE [LARGE SCALE GENOMIC DNA]</scope>
    <source>
        <strain evidence="1">F231</strain>
    </source>
</reference>
<dbReference type="EMBL" id="JAXQNO010000015">
    <property type="protein sequence ID" value="KAK4782659.1"/>
    <property type="molecule type" value="Genomic_DNA"/>
</dbReference>
<keyword evidence="2" id="KW-1185">Reference proteome</keyword>
<dbReference type="Proteomes" id="UP001346149">
    <property type="component" value="Unassembled WGS sequence"/>
</dbReference>